<dbReference type="Pfam" id="PF04439">
    <property type="entry name" value="Adenyl_transf"/>
    <property type="match status" value="1"/>
</dbReference>
<proteinExistence type="predicted"/>
<comment type="caution">
    <text evidence="1">The sequence shown here is derived from an EMBL/GenBank/DDBJ whole genome shotgun (WGS) entry which is preliminary data.</text>
</comment>
<sequence length="283" mass="32780">MRTEYEVLELIKSIAKDDSRIKAVALCGSRADENCPKDIYQDYDAEYYVEDIKPFWDNMKWFEDSFGKTILYQLPEVVDGIKDGDRFAYLAIFEDGVRIDLSILKLPQRTPQDGSEPKIVLLDKCGLFDGVRFNQWCYNVSAPDQKEFAACCNEFWWCLNNVAKGLAREQIPYVKNMYDINVRPMLDKMLSWYIGSITDFSVSSGKYGKYFKKYLPDSIYSKYLRAYCLSDPMRIWTSVISTCKLFSDVAKLVASELGLKYNQSEEDGSRIYMMNVKNGVYSL</sequence>
<organism evidence="1 2">
    <name type="scientific">Candidatus Faeciplasma gallinarum</name>
    <dbReference type="NCBI Taxonomy" id="2840799"/>
    <lineage>
        <taxon>Bacteria</taxon>
        <taxon>Bacillati</taxon>
        <taxon>Bacillota</taxon>
        <taxon>Clostridia</taxon>
        <taxon>Eubacteriales</taxon>
        <taxon>Oscillospiraceae</taxon>
        <taxon>Oscillospiraceae incertae sedis</taxon>
        <taxon>Candidatus Faeciplasma</taxon>
    </lineage>
</organism>
<name>A0A9D1EQ53_9FIRM</name>
<dbReference type="Gene3D" id="3.30.460.10">
    <property type="entry name" value="Beta Polymerase, domain 2"/>
    <property type="match status" value="1"/>
</dbReference>
<evidence type="ECO:0000313" key="2">
    <source>
        <dbReference type="Proteomes" id="UP000823982"/>
    </source>
</evidence>
<reference evidence="1" key="1">
    <citation type="submission" date="2020-10" db="EMBL/GenBank/DDBJ databases">
        <authorList>
            <person name="Gilroy R."/>
        </authorList>
    </citation>
    <scope>NUCLEOTIDE SEQUENCE</scope>
    <source>
        <strain evidence="1">CHK157-1446</strain>
    </source>
</reference>
<dbReference type="InterPro" id="IPR007530">
    <property type="entry name" value="Aminoglycoside_adenylylTfrase"/>
</dbReference>
<dbReference type="Proteomes" id="UP000823982">
    <property type="component" value="Unassembled WGS sequence"/>
</dbReference>
<dbReference type="Gene3D" id="1.20.120.330">
    <property type="entry name" value="Nucleotidyltransferases domain 2"/>
    <property type="match status" value="1"/>
</dbReference>
<dbReference type="AlphaFoldDB" id="A0A9D1EQ53"/>
<dbReference type="InterPro" id="IPR043519">
    <property type="entry name" value="NT_sf"/>
</dbReference>
<reference evidence="1" key="2">
    <citation type="journal article" date="2021" name="PeerJ">
        <title>Extensive microbial diversity within the chicken gut microbiome revealed by metagenomics and culture.</title>
        <authorList>
            <person name="Gilroy R."/>
            <person name="Ravi A."/>
            <person name="Getino M."/>
            <person name="Pursley I."/>
            <person name="Horton D.L."/>
            <person name="Alikhan N.F."/>
            <person name="Baker D."/>
            <person name="Gharbi K."/>
            <person name="Hall N."/>
            <person name="Watson M."/>
            <person name="Adriaenssens E.M."/>
            <person name="Foster-Nyarko E."/>
            <person name="Jarju S."/>
            <person name="Secka A."/>
            <person name="Antonio M."/>
            <person name="Oren A."/>
            <person name="Chaudhuri R.R."/>
            <person name="La Ragione R."/>
            <person name="Hildebrand F."/>
            <person name="Pallen M.J."/>
        </authorList>
    </citation>
    <scope>NUCLEOTIDE SEQUENCE</scope>
    <source>
        <strain evidence="1">CHK157-1446</strain>
    </source>
</reference>
<protein>
    <submittedName>
        <fullName evidence="1">Aminoglycoside 6-adenylyltransferase</fullName>
    </submittedName>
</protein>
<dbReference type="SUPFAM" id="SSF81631">
    <property type="entry name" value="PAP/OAS1 substrate-binding domain"/>
    <property type="match status" value="1"/>
</dbReference>
<gene>
    <name evidence="1" type="ORF">IAD01_06675</name>
</gene>
<dbReference type="SUPFAM" id="SSF81301">
    <property type="entry name" value="Nucleotidyltransferase"/>
    <property type="match status" value="1"/>
</dbReference>
<evidence type="ECO:0000313" key="1">
    <source>
        <dbReference type="EMBL" id="HIS25067.1"/>
    </source>
</evidence>
<dbReference type="EMBL" id="DVIR01000060">
    <property type="protein sequence ID" value="HIS25067.1"/>
    <property type="molecule type" value="Genomic_DNA"/>
</dbReference>
<accession>A0A9D1EQ53</accession>